<organism evidence="2 3">
    <name type="scientific">Romanomermis culicivorax</name>
    <name type="common">Nematode worm</name>
    <dbReference type="NCBI Taxonomy" id="13658"/>
    <lineage>
        <taxon>Eukaryota</taxon>
        <taxon>Metazoa</taxon>
        <taxon>Ecdysozoa</taxon>
        <taxon>Nematoda</taxon>
        <taxon>Enoplea</taxon>
        <taxon>Dorylaimia</taxon>
        <taxon>Mermithida</taxon>
        <taxon>Mermithoidea</taxon>
        <taxon>Mermithidae</taxon>
        <taxon>Romanomermis</taxon>
    </lineage>
</organism>
<feature type="region of interest" description="Disordered" evidence="1">
    <location>
        <begin position="52"/>
        <end position="83"/>
    </location>
</feature>
<dbReference type="Proteomes" id="UP000887565">
    <property type="component" value="Unplaced"/>
</dbReference>
<evidence type="ECO:0000256" key="1">
    <source>
        <dbReference type="SAM" id="MobiDB-lite"/>
    </source>
</evidence>
<proteinExistence type="predicted"/>
<dbReference type="WBParaSite" id="nRc.2.0.1.t34563-RA">
    <property type="protein sequence ID" value="nRc.2.0.1.t34563-RA"/>
    <property type="gene ID" value="nRc.2.0.1.g34563"/>
</dbReference>
<keyword evidence="2" id="KW-1185">Reference proteome</keyword>
<dbReference type="AlphaFoldDB" id="A0A915K9I9"/>
<name>A0A915K9I9_ROMCU</name>
<evidence type="ECO:0000313" key="3">
    <source>
        <dbReference type="WBParaSite" id="nRc.2.0.1.t34563-RA"/>
    </source>
</evidence>
<accession>A0A915K9I9</accession>
<feature type="compositionally biased region" description="Basic and acidic residues" evidence="1">
    <location>
        <begin position="73"/>
        <end position="83"/>
    </location>
</feature>
<protein>
    <submittedName>
        <fullName evidence="3">Uncharacterized protein</fullName>
    </submittedName>
</protein>
<reference evidence="3" key="1">
    <citation type="submission" date="2022-11" db="UniProtKB">
        <authorList>
            <consortium name="WormBaseParasite"/>
        </authorList>
    </citation>
    <scope>IDENTIFICATION</scope>
</reference>
<evidence type="ECO:0000313" key="2">
    <source>
        <dbReference type="Proteomes" id="UP000887565"/>
    </source>
</evidence>
<sequence length="174" mass="20193">MAVFYQLIIREQAKSFTNVQQWANAVAKAPSILNSTKADIRTAEWPILINQADPQMQPPRSPQPLNCHFDRRHSRDGSQEHYHDCTLSTDCLPQNSARPPNKFVSFQPQPLEQPPQRQPPTEMLLEQLIQRYDCNHEEGKSWQRPDEFHPIPRHKALPINFNPLTFTPTALTYM</sequence>